<evidence type="ECO:0000313" key="3">
    <source>
        <dbReference type="EnsemblMetazoa" id="BGLB032615-PA"/>
    </source>
</evidence>
<evidence type="ECO:0000313" key="4">
    <source>
        <dbReference type="Proteomes" id="UP000076420"/>
    </source>
</evidence>
<dbReference type="Proteomes" id="UP000076420">
    <property type="component" value="Unassembled WGS sequence"/>
</dbReference>
<evidence type="ECO:0000259" key="2">
    <source>
        <dbReference type="PROSITE" id="PS00036"/>
    </source>
</evidence>
<dbReference type="OrthoDB" id="6158359at2759"/>
<dbReference type="KEGG" id="bgt:106053697"/>
<name>A0A2C9LM56_BIOGL</name>
<feature type="region of interest" description="Disordered" evidence="1">
    <location>
        <begin position="69"/>
        <end position="114"/>
    </location>
</feature>
<dbReference type="GO" id="GO:0003700">
    <property type="term" value="F:DNA-binding transcription factor activity"/>
    <property type="evidence" value="ECO:0007669"/>
    <property type="project" value="InterPro"/>
</dbReference>
<feature type="compositionally biased region" description="Basic and acidic residues" evidence="1">
    <location>
        <begin position="82"/>
        <end position="98"/>
    </location>
</feature>
<dbReference type="VEuPathDB" id="VectorBase:BGLB032615"/>
<gene>
    <name evidence="3" type="primary">106053697</name>
</gene>
<dbReference type="PROSITE" id="PS00036">
    <property type="entry name" value="BZIP_BASIC"/>
    <property type="match status" value="1"/>
</dbReference>
<dbReference type="AlphaFoldDB" id="A0A2C9LM56"/>
<protein>
    <recommendedName>
        <fullName evidence="2">BZIP domain-containing protein</fullName>
    </recommendedName>
</protein>
<reference evidence="3" key="1">
    <citation type="submission" date="2020-05" db="UniProtKB">
        <authorList>
            <consortium name="EnsemblMetazoa"/>
        </authorList>
    </citation>
    <scope>IDENTIFICATION</scope>
    <source>
        <strain evidence="3">BB02</strain>
    </source>
</reference>
<feature type="compositionally biased region" description="Basic residues" evidence="1">
    <location>
        <begin position="99"/>
        <end position="114"/>
    </location>
</feature>
<dbReference type="VEuPathDB" id="VectorBase:BGLAX_028184"/>
<proteinExistence type="predicted"/>
<feature type="domain" description="BZIP" evidence="2">
    <location>
        <begin position="92"/>
        <end position="107"/>
    </location>
</feature>
<evidence type="ECO:0000256" key="1">
    <source>
        <dbReference type="SAM" id="MobiDB-lite"/>
    </source>
</evidence>
<dbReference type="EnsemblMetazoa" id="BGLB032615-RA">
    <property type="protein sequence ID" value="BGLB032615-PA"/>
    <property type="gene ID" value="BGLB032615"/>
</dbReference>
<sequence>MDLLQRLDVPSLSDSSDTDDFLQELAALNDAGLLRATMESLECGRLTPLIKEELRCRIQSRRLSEGKEELLVEFPSPTPSHPRPDEVQKRDRRREQNRRAAQKFRKKRKRGESI</sequence>
<organism evidence="3 4">
    <name type="scientific">Biomphalaria glabrata</name>
    <name type="common">Bloodfluke planorb</name>
    <name type="synonym">Freshwater snail</name>
    <dbReference type="NCBI Taxonomy" id="6526"/>
    <lineage>
        <taxon>Eukaryota</taxon>
        <taxon>Metazoa</taxon>
        <taxon>Spiralia</taxon>
        <taxon>Lophotrochozoa</taxon>
        <taxon>Mollusca</taxon>
        <taxon>Gastropoda</taxon>
        <taxon>Heterobranchia</taxon>
        <taxon>Euthyneura</taxon>
        <taxon>Panpulmonata</taxon>
        <taxon>Hygrophila</taxon>
        <taxon>Lymnaeoidea</taxon>
        <taxon>Planorbidae</taxon>
        <taxon>Biomphalaria</taxon>
    </lineage>
</organism>
<dbReference type="InterPro" id="IPR004827">
    <property type="entry name" value="bZIP"/>
</dbReference>
<dbReference type="STRING" id="6526.A0A2C9LM56"/>
<accession>A0A2C9LM56</accession>